<dbReference type="NCBIfam" id="TIGR00225">
    <property type="entry name" value="prc"/>
    <property type="match status" value="1"/>
</dbReference>
<keyword evidence="9" id="KW-1185">Reference proteome</keyword>
<evidence type="ECO:0000256" key="6">
    <source>
        <dbReference type="SAM" id="SignalP"/>
    </source>
</evidence>
<evidence type="ECO:0000256" key="5">
    <source>
        <dbReference type="RuleBase" id="RU004404"/>
    </source>
</evidence>
<dbReference type="PANTHER" id="PTHR32060:SF30">
    <property type="entry name" value="CARBOXY-TERMINAL PROCESSING PROTEASE CTPA"/>
    <property type="match status" value="1"/>
</dbReference>
<accession>A0A3M8D489</accession>
<keyword evidence="2 5" id="KW-0645">Protease</keyword>
<dbReference type="SUPFAM" id="SSF50156">
    <property type="entry name" value="PDZ domain-like"/>
    <property type="match status" value="1"/>
</dbReference>
<dbReference type="CDD" id="cd07560">
    <property type="entry name" value="Peptidase_S41_CPP"/>
    <property type="match status" value="1"/>
</dbReference>
<name>A0A3M8D489_9BACL</name>
<keyword evidence="6" id="KW-0732">Signal</keyword>
<proteinExistence type="inferred from homology"/>
<feature type="chain" id="PRO_5018269919" evidence="6">
    <location>
        <begin position="25"/>
        <end position="501"/>
    </location>
</feature>
<comment type="similarity">
    <text evidence="1 5">Belongs to the peptidase S41A family.</text>
</comment>
<dbReference type="RefSeq" id="WP_122920345.1">
    <property type="nucleotide sequence ID" value="NZ_RHHQ01000020.1"/>
</dbReference>
<gene>
    <name evidence="8" type="ORF">EDM56_23355</name>
</gene>
<dbReference type="GO" id="GO:0008236">
    <property type="term" value="F:serine-type peptidase activity"/>
    <property type="evidence" value="ECO:0007669"/>
    <property type="project" value="UniProtKB-KW"/>
</dbReference>
<sequence>MKKMLQSVSLSLVLMFGAVPIAQAAGQPTTANEFDDIFFDLVSFHISKPKVAQLVTGALKTVSEELSKQTKGAYVYAADDDTLPELKTRLAAWQKQSGLDQKKLERLAIAGMLGTLNDPYTMFFSKEELKQFQEAVENEIVGFGFKLRMSGDLPMIREVVANSPAEVAGVEAGDLLLTVDGTAMKGKSFEDVFTFLKGDEGTGASFVFYRAEEKRQFTVKMNRAVLEIPETTAAHFTDDIGYIRLDTFSSDAGEQFQKSLQTLTQGNRPLKGLIVDLRDNGGGYLSSARDIASLFMEDGILMYTTNRNGIEVSTRVYNGQTVKFPVSILVNDSTASASEMLSGALQDNGIAKLVGTKTFGKGSAQQVIPLVDGDALKITLHEYFTPKHRVVNHVGLTPDVIVSDDIAQVIAGLKTEGVKNFRIEEQDEQILINGVAFPAIAPLFTKQGSNVSIRTSVLKQLQGNQAESATDPVYTSLTDAVAKAAGLQLTVNKDSIRIDKQ</sequence>
<evidence type="ECO:0000313" key="8">
    <source>
        <dbReference type="EMBL" id="RNB82267.1"/>
    </source>
</evidence>
<dbReference type="Gene3D" id="3.90.226.10">
    <property type="entry name" value="2-enoyl-CoA Hydratase, Chain A, domain 1"/>
    <property type="match status" value="1"/>
</dbReference>
<feature type="signal peptide" evidence="6">
    <location>
        <begin position="1"/>
        <end position="24"/>
    </location>
</feature>
<dbReference type="Proteomes" id="UP000271031">
    <property type="component" value="Unassembled WGS sequence"/>
</dbReference>
<dbReference type="InterPro" id="IPR029045">
    <property type="entry name" value="ClpP/crotonase-like_dom_sf"/>
</dbReference>
<evidence type="ECO:0000256" key="2">
    <source>
        <dbReference type="ARBA" id="ARBA00022670"/>
    </source>
</evidence>
<dbReference type="SMART" id="SM00245">
    <property type="entry name" value="TSPc"/>
    <property type="match status" value="1"/>
</dbReference>
<keyword evidence="3 5" id="KW-0378">Hydrolase</keyword>
<dbReference type="PANTHER" id="PTHR32060">
    <property type="entry name" value="TAIL-SPECIFIC PROTEASE"/>
    <property type="match status" value="1"/>
</dbReference>
<dbReference type="PROSITE" id="PS50106">
    <property type="entry name" value="PDZ"/>
    <property type="match status" value="1"/>
</dbReference>
<organism evidence="8 9">
    <name type="scientific">Brevibacillus fluminis</name>
    <dbReference type="NCBI Taxonomy" id="511487"/>
    <lineage>
        <taxon>Bacteria</taxon>
        <taxon>Bacillati</taxon>
        <taxon>Bacillota</taxon>
        <taxon>Bacilli</taxon>
        <taxon>Bacillales</taxon>
        <taxon>Paenibacillaceae</taxon>
        <taxon>Brevibacillus</taxon>
    </lineage>
</organism>
<dbReference type="InterPro" id="IPR041489">
    <property type="entry name" value="PDZ_6"/>
</dbReference>
<dbReference type="GO" id="GO:0007165">
    <property type="term" value="P:signal transduction"/>
    <property type="evidence" value="ECO:0007669"/>
    <property type="project" value="TreeGrafter"/>
</dbReference>
<evidence type="ECO:0000256" key="1">
    <source>
        <dbReference type="ARBA" id="ARBA00009179"/>
    </source>
</evidence>
<feature type="domain" description="PDZ" evidence="7">
    <location>
        <begin position="129"/>
        <end position="197"/>
    </location>
</feature>
<dbReference type="EMBL" id="RHHQ01000020">
    <property type="protein sequence ID" value="RNB82267.1"/>
    <property type="molecule type" value="Genomic_DNA"/>
</dbReference>
<dbReference type="InterPro" id="IPR004447">
    <property type="entry name" value="Peptidase_S41A"/>
</dbReference>
<dbReference type="InterPro" id="IPR036034">
    <property type="entry name" value="PDZ_sf"/>
</dbReference>
<dbReference type="Pfam" id="PF03572">
    <property type="entry name" value="Peptidase_S41"/>
    <property type="match status" value="1"/>
</dbReference>
<keyword evidence="4 5" id="KW-0720">Serine protease</keyword>
<dbReference type="InterPro" id="IPR001478">
    <property type="entry name" value="PDZ"/>
</dbReference>
<dbReference type="GO" id="GO:0006508">
    <property type="term" value="P:proteolysis"/>
    <property type="evidence" value="ECO:0007669"/>
    <property type="project" value="UniProtKB-KW"/>
</dbReference>
<dbReference type="Gene3D" id="2.30.42.10">
    <property type="match status" value="1"/>
</dbReference>
<protein>
    <submittedName>
        <fullName evidence="8">S41 family peptidase</fullName>
    </submittedName>
</protein>
<dbReference type="Gene3D" id="3.30.750.44">
    <property type="match status" value="1"/>
</dbReference>
<reference evidence="8 9" key="1">
    <citation type="submission" date="2018-10" db="EMBL/GenBank/DDBJ databases">
        <title>Phylogenomics of Brevibacillus.</title>
        <authorList>
            <person name="Dunlap C."/>
        </authorList>
    </citation>
    <scope>NUCLEOTIDE SEQUENCE [LARGE SCALE GENOMIC DNA]</scope>
    <source>
        <strain evidence="8 9">JCM 15716</strain>
    </source>
</reference>
<comment type="caution">
    <text evidence="8">The sequence shown here is derived from an EMBL/GenBank/DDBJ whole genome shotgun (WGS) entry which is preliminary data.</text>
</comment>
<dbReference type="Pfam" id="PF17820">
    <property type="entry name" value="PDZ_6"/>
    <property type="match status" value="1"/>
</dbReference>
<dbReference type="GO" id="GO:0004175">
    <property type="term" value="F:endopeptidase activity"/>
    <property type="evidence" value="ECO:0007669"/>
    <property type="project" value="TreeGrafter"/>
</dbReference>
<dbReference type="AlphaFoldDB" id="A0A3M8D489"/>
<dbReference type="OrthoDB" id="9812068at2"/>
<dbReference type="InterPro" id="IPR005151">
    <property type="entry name" value="Tail-specific_protease"/>
</dbReference>
<dbReference type="GO" id="GO:0030288">
    <property type="term" value="C:outer membrane-bounded periplasmic space"/>
    <property type="evidence" value="ECO:0007669"/>
    <property type="project" value="TreeGrafter"/>
</dbReference>
<evidence type="ECO:0000259" key="7">
    <source>
        <dbReference type="PROSITE" id="PS50106"/>
    </source>
</evidence>
<evidence type="ECO:0000313" key="9">
    <source>
        <dbReference type="Proteomes" id="UP000271031"/>
    </source>
</evidence>
<evidence type="ECO:0000256" key="3">
    <source>
        <dbReference type="ARBA" id="ARBA00022801"/>
    </source>
</evidence>
<dbReference type="SMART" id="SM00228">
    <property type="entry name" value="PDZ"/>
    <property type="match status" value="1"/>
</dbReference>
<dbReference type="SUPFAM" id="SSF52096">
    <property type="entry name" value="ClpP/crotonase"/>
    <property type="match status" value="1"/>
</dbReference>
<evidence type="ECO:0000256" key="4">
    <source>
        <dbReference type="ARBA" id="ARBA00022825"/>
    </source>
</evidence>